<proteinExistence type="inferred from homology"/>
<dbReference type="GO" id="GO:0030833">
    <property type="term" value="P:regulation of actin filament polymerization"/>
    <property type="evidence" value="ECO:0007669"/>
    <property type="project" value="TreeGrafter"/>
</dbReference>
<dbReference type="SUPFAM" id="SSF51230">
    <property type="entry name" value="Single hybrid motif"/>
    <property type="match status" value="1"/>
</dbReference>
<name>A0A8B8BTM3_CRAVI</name>
<evidence type="ECO:0000256" key="1">
    <source>
        <dbReference type="ARBA" id="ARBA00010764"/>
    </source>
</evidence>
<dbReference type="PANTHER" id="PTHR13651:SF0">
    <property type="entry name" value="PROTEIN ABITRAM"/>
    <property type="match status" value="1"/>
</dbReference>
<dbReference type="GO" id="GO:0032433">
    <property type="term" value="C:filopodium tip"/>
    <property type="evidence" value="ECO:0007669"/>
    <property type="project" value="TreeGrafter"/>
</dbReference>
<evidence type="ECO:0000313" key="5">
    <source>
        <dbReference type="RefSeq" id="XP_022306199.1"/>
    </source>
</evidence>
<dbReference type="AlphaFoldDB" id="A0A8B8BTM3"/>
<accession>A0A8B8BTM3</accession>
<dbReference type="InterPro" id="IPR039169">
    <property type="entry name" value="Abitram"/>
</dbReference>
<dbReference type="GO" id="GO:0048813">
    <property type="term" value="P:dendrite morphogenesis"/>
    <property type="evidence" value="ECO:0007669"/>
    <property type="project" value="TreeGrafter"/>
</dbReference>
<dbReference type="InterPro" id="IPR011053">
    <property type="entry name" value="Single_hybrid_motif"/>
</dbReference>
<evidence type="ECO:0000313" key="4">
    <source>
        <dbReference type="Proteomes" id="UP000694844"/>
    </source>
</evidence>
<dbReference type="OrthoDB" id="48130at2759"/>
<dbReference type="RefSeq" id="XP_022306199.1">
    <property type="nucleotide sequence ID" value="XM_022450491.1"/>
</dbReference>
<dbReference type="InterPro" id="IPR033753">
    <property type="entry name" value="GCV_H/Fam206"/>
</dbReference>
<dbReference type="GeneID" id="111112742"/>
<dbReference type="GO" id="GO:0051015">
    <property type="term" value="F:actin filament binding"/>
    <property type="evidence" value="ECO:0007669"/>
    <property type="project" value="TreeGrafter"/>
</dbReference>
<dbReference type="PANTHER" id="PTHR13651">
    <property type="entry name" value="PROTEIN ABITRAM"/>
    <property type="match status" value="1"/>
</dbReference>
<dbReference type="GO" id="GO:0003785">
    <property type="term" value="F:actin monomer binding"/>
    <property type="evidence" value="ECO:0007669"/>
    <property type="project" value="TreeGrafter"/>
</dbReference>
<dbReference type="Gene3D" id="2.40.50.100">
    <property type="match status" value="1"/>
</dbReference>
<dbReference type="KEGG" id="cvn:111112742"/>
<dbReference type="Pfam" id="PF01597">
    <property type="entry name" value="GCV_H"/>
    <property type="match status" value="1"/>
</dbReference>
<dbReference type="Proteomes" id="UP000694844">
    <property type="component" value="Chromosome 9"/>
</dbReference>
<comment type="similarity">
    <text evidence="1">Belongs to the ABITRAM family.</text>
</comment>
<gene>
    <name evidence="5" type="primary">LOC111112742</name>
</gene>
<reference evidence="5" key="1">
    <citation type="submission" date="2025-08" db="UniProtKB">
        <authorList>
            <consortium name="RefSeq"/>
        </authorList>
    </citation>
    <scope>IDENTIFICATION</scope>
    <source>
        <tissue evidence="5">Whole sample</tissue>
    </source>
</reference>
<dbReference type="GO" id="GO:0005634">
    <property type="term" value="C:nucleus"/>
    <property type="evidence" value="ECO:0007669"/>
    <property type="project" value="TreeGrafter"/>
</dbReference>
<evidence type="ECO:0000256" key="2">
    <source>
        <dbReference type="ARBA" id="ARBA00019325"/>
    </source>
</evidence>
<protein>
    <recommendedName>
        <fullName evidence="2">Protein Abitram</fullName>
    </recommendedName>
    <alternativeName>
        <fullName evidence="3">Actin-binding transcription modulator</fullName>
    </alternativeName>
</protein>
<dbReference type="GO" id="GO:0030027">
    <property type="term" value="C:lamellipodium"/>
    <property type="evidence" value="ECO:0007669"/>
    <property type="project" value="TreeGrafter"/>
</dbReference>
<sequence>MADDSQHDLPGTGGILESEHPSLVERYYQPKYTIDSQSKKDEDICILTHSNRICIVTVAEWHPLLREKKTISKVNFDVDGTNRLDNKISGKGKRGAQLLTASSSLCEVTCSDASKYIISCGVRGQLIEVNENLLTSPHLLSQKPQTDGFIAIVLPKLGEFETATKNLISKKDYMRMRFSTT</sequence>
<dbReference type="GO" id="GO:0030425">
    <property type="term" value="C:dendrite"/>
    <property type="evidence" value="ECO:0007669"/>
    <property type="project" value="TreeGrafter"/>
</dbReference>
<keyword evidence="4" id="KW-1185">Reference proteome</keyword>
<organism evidence="4 5">
    <name type="scientific">Crassostrea virginica</name>
    <name type="common">Eastern oyster</name>
    <dbReference type="NCBI Taxonomy" id="6565"/>
    <lineage>
        <taxon>Eukaryota</taxon>
        <taxon>Metazoa</taxon>
        <taxon>Spiralia</taxon>
        <taxon>Lophotrochozoa</taxon>
        <taxon>Mollusca</taxon>
        <taxon>Bivalvia</taxon>
        <taxon>Autobranchia</taxon>
        <taxon>Pteriomorphia</taxon>
        <taxon>Ostreida</taxon>
        <taxon>Ostreoidea</taxon>
        <taxon>Ostreidae</taxon>
        <taxon>Crassostrea</taxon>
    </lineage>
</organism>
<evidence type="ECO:0000256" key="3">
    <source>
        <dbReference type="ARBA" id="ARBA00030463"/>
    </source>
</evidence>
<dbReference type="GO" id="GO:0051489">
    <property type="term" value="P:regulation of filopodium assembly"/>
    <property type="evidence" value="ECO:0007669"/>
    <property type="project" value="TreeGrafter"/>
</dbReference>